<feature type="transmembrane region" description="Helical" evidence="15">
    <location>
        <begin position="5"/>
        <end position="23"/>
    </location>
</feature>
<comment type="pathway">
    <text evidence="2">Glycan metabolism.</text>
</comment>
<evidence type="ECO:0000256" key="8">
    <source>
        <dbReference type="ARBA" id="ARBA00022989"/>
    </source>
</evidence>
<evidence type="ECO:0000256" key="11">
    <source>
        <dbReference type="ARBA" id="ARBA00023253"/>
    </source>
</evidence>
<gene>
    <name evidence="16" type="ORF">Tco_0654871</name>
</gene>
<keyword evidence="5" id="KW-0808">Transferase</keyword>
<evidence type="ECO:0000256" key="2">
    <source>
        <dbReference type="ARBA" id="ARBA00004881"/>
    </source>
</evidence>
<keyword evidence="4" id="KW-0328">Glycosyltransferase</keyword>
<comment type="caution">
    <text evidence="16">The sequence shown here is derived from an EMBL/GenBank/DDBJ whole genome shotgun (WGS) entry which is preliminary data.</text>
</comment>
<keyword evidence="11" id="KW-0294">Fucose metabolism</keyword>
<evidence type="ECO:0000256" key="7">
    <source>
        <dbReference type="ARBA" id="ARBA00022968"/>
    </source>
</evidence>
<protein>
    <recommendedName>
        <fullName evidence="13">O-fucosyltransferase family protein</fullName>
    </recommendedName>
</protein>
<dbReference type="EMBL" id="BQNB010009197">
    <property type="protein sequence ID" value="GJS60087.1"/>
    <property type="molecule type" value="Genomic_DNA"/>
</dbReference>
<reference evidence="16" key="2">
    <citation type="submission" date="2022-01" db="EMBL/GenBank/DDBJ databases">
        <authorList>
            <person name="Yamashiro T."/>
            <person name="Shiraishi A."/>
            <person name="Satake H."/>
            <person name="Nakayama K."/>
        </authorList>
    </citation>
    <scope>NUCLEOTIDE SEQUENCE</scope>
</reference>
<proteinExistence type="inferred from homology"/>
<feature type="compositionally biased region" description="Basic and acidic residues" evidence="14">
    <location>
        <begin position="559"/>
        <end position="568"/>
    </location>
</feature>
<comment type="subcellular location">
    <subcellularLocation>
        <location evidence="1">Membrane</location>
        <topology evidence="1">Single-pass type II membrane protein</topology>
    </subcellularLocation>
</comment>
<dbReference type="CDD" id="cd11299">
    <property type="entry name" value="O-FucT_plant"/>
    <property type="match status" value="1"/>
</dbReference>
<dbReference type="PANTHER" id="PTHR31741:SF15">
    <property type="entry name" value="O-FUCOSYLTRANSFERASE 38"/>
    <property type="match status" value="1"/>
</dbReference>
<dbReference type="PANTHER" id="PTHR31741">
    <property type="entry name" value="OS02G0726500 PROTEIN-RELATED"/>
    <property type="match status" value="1"/>
</dbReference>
<evidence type="ECO:0000256" key="10">
    <source>
        <dbReference type="ARBA" id="ARBA00023180"/>
    </source>
</evidence>
<evidence type="ECO:0000256" key="9">
    <source>
        <dbReference type="ARBA" id="ARBA00023136"/>
    </source>
</evidence>
<keyword evidence="12" id="KW-0119">Carbohydrate metabolism</keyword>
<sequence length="650" mass="74286">MVRVVVVRLLIVLIILIFIFNLYTTTRSILQLIPSSASSSHHQQQQHETKLWQQLPFTHFHSCVNPSSNYQAFHGRGRYITIRSNGGLNQMRTGIADMVAVSRIMNATLVIPELDKRSFWQDKSIFSDIFDEHHFIDSLKWDVTVIKKLPEELLSVPRARKHFTSWGSLSYYQEMTKLWEDYQAYAVLVRNFDVRLSALAVTAHALQSFDVGQQKIVSFTATLMNRFMANAKKPRTIIVHQIFPQGQLEVVGNLELPGLVLRETSRHADTIVSQVIHVPKSDSRLANNDLPLDIQRLRCRALYHALRFSPSIETLGKKLVERLKSHEGRYISLHLRYEKDMLAFSGCTYGLSDAESKELRLLRENTNHWKVKKINSTEQRRLGLCPLTPKEVGVFLQALGYPRSTVVYIAAGEIYGGKTHLSELTSLFPNVLFKEMVATEEELRVYSNHASQTAALDYIISLESDVFVPTHSGNMARAVEGHRRFLGHRKTISPDRWTRNVIENQRPLGTAVCEWPINLEVVGSSLVGDMGHDSTLKGEKSRFLATTELGSMETMTFPKRGETGKRGETWGNARETSPRKGETFLKLWKNKQIPQDSVRTTSAVDLEECCEKHYEKLLPIMADNMSMKRKKKSWMNKSEASTWRCPEEEN</sequence>
<keyword evidence="10" id="KW-0325">Glycoprotein</keyword>
<evidence type="ECO:0000256" key="14">
    <source>
        <dbReference type="SAM" id="MobiDB-lite"/>
    </source>
</evidence>
<keyword evidence="9 15" id="KW-0472">Membrane</keyword>
<keyword evidence="7" id="KW-0735">Signal-anchor</keyword>
<name>A0ABQ4X4P7_9ASTR</name>
<dbReference type="InterPro" id="IPR019378">
    <property type="entry name" value="GDP-Fuc_O-FucTrfase"/>
</dbReference>
<dbReference type="Proteomes" id="UP001151760">
    <property type="component" value="Unassembled WGS sequence"/>
</dbReference>
<evidence type="ECO:0000256" key="3">
    <source>
        <dbReference type="ARBA" id="ARBA00007737"/>
    </source>
</evidence>
<evidence type="ECO:0000313" key="16">
    <source>
        <dbReference type="EMBL" id="GJS60087.1"/>
    </source>
</evidence>
<evidence type="ECO:0000256" key="5">
    <source>
        <dbReference type="ARBA" id="ARBA00022679"/>
    </source>
</evidence>
<dbReference type="InterPro" id="IPR024709">
    <property type="entry name" value="FucosylTrfase_pln"/>
</dbReference>
<feature type="region of interest" description="Disordered" evidence="14">
    <location>
        <begin position="557"/>
        <end position="576"/>
    </location>
</feature>
<dbReference type="Pfam" id="PF10250">
    <property type="entry name" value="O-FucT"/>
    <property type="match status" value="1"/>
</dbReference>
<organism evidence="16 17">
    <name type="scientific">Tanacetum coccineum</name>
    <dbReference type="NCBI Taxonomy" id="301880"/>
    <lineage>
        <taxon>Eukaryota</taxon>
        <taxon>Viridiplantae</taxon>
        <taxon>Streptophyta</taxon>
        <taxon>Embryophyta</taxon>
        <taxon>Tracheophyta</taxon>
        <taxon>Spermatophyta</taxon>
        <taxon>Magnoliopsida</taxon>
        <taxon>eudicotyledons</taxon>
        <taxon>Gunneridae</taxon>
        <taxon>Pentapetalae</taxon>
        <taxon>asterids</taxon>
        <taxon>campanulids</taxon>
        <taxon>Asterales</taxon>
        <taxon>Asteraceae</taxon>
        <taxon>Asteroideae</taxon>
        <taxon>Anthemideae</taxon>
        <taxon>Anthemidinae</taxon>
        <taxon>Tanacetum</taxon>
    </lineage>
</organism>
<evidence type="ECO:0000256" key="12">
    <source>
        <dbReference type="ARBA" id="ARBA00023277"/>
    </source>
</evidence>
<accession>A0ABQ4X4P7</accession>
<evidence type="ECO:0000256" key="1">
    <source>
        <dbReference type="ARBA" id="ARBA00004606"/>
    </source>
</evidence>
<reference evidence="16" key="1">
    <citation type="journal article" date="2022" name="Int. J. Mol. Sci.">
        <title>Draft Genome of Tanacetum Coccineum: Genomic Comparison of Closely Related Tanacetum-Family Plants.</title>
        <authorList>
            <person name="Yamashiro T."/>
            <person name="Shiraishi A."/>
            <person name="Nakayama K."/>
            <person name="Satake H."/>
        </authorList>
    </citation>
    <scope>NUCLEOTIDE SEQUENCE</scope>
</reference>
<evidence type="ECO:0000256" key="13">
    <source>
        <dbReference type="ARBA" id="ARBA00030350"/>
    </source>
</evidence>
<keyword evidence="8 15" id="KW-1133">Transmembrane helix</keyword>
<comment type="similarity">
    <text evidence="3">Belongs to the glycosyltransferase GT106 family.</text>
</comment>
<evidence type="ECO:0000256" key="6">
    <source>
        <dbReference type="ARBA" id="ARBA00022692"/>
    </source>
</evidence>
<keyword evidence="17" id="KW-1185">Reference proteome</keyword>
<evidence type="ECO:0000256" key="4">
    <source>
        <dbReference type="ARBA" id="ARBA00022676"/>
    </source>
</evidence>
<evidence type="ECO:0000313" key="17">
    <source>
        <dbReference type="Proteomes" id="UP001151760"/>
    </source>
</evidence>
<evidence type="ECO:0000256" key="15">
    <source>
        <dbReference type="SAM" id="Phobius"/>
    </source>
</evidence>
<keyword evidence="6 15" id="KW-0812">Transmembrane</keyword>